<comment type="caution">
    <text evidence="2">The sequence shown here is derived from an EMBL/GenBank/DDBJ whole genome shotgun (WGS) entry which is preliminary data.</text>
</comment>
<dbReference type="InterPro" id="IPR017946">
    <property type="entry name" value="PLC-like_Pdiesterase_TIM-brl"/>
</dbReference>
<organism evidence="2 3">
    <name type="scientific">Candidatus Borkfalkia excrementavium</name>
    <dbReference type="NCBI Taxonomy" id="2838505"/>
    <lineage>
        <taxon>Bacteria</taxon>
        <taxon>Bacillati</taxon>
        <taxon>Bacillota</taxon>
        <taxon>Clostridia</taxon>
        <taxon>Christensenellales</taxon>
        <taxon>Christensenellaceae</taxon>
        <taxon>Candidatus Borkfalkia</taxon>
    </lineage>
</organism>
<feature type="domain" description="GP-PDE" evidence="1">
    <location>
        <begin position="12"/>
        <end position="240"/>
    </location>
</feature>
<dbReference type="AlphaFoldDB" id="A0A9D2CGY3"/>
<evidence type="ECO:0000259" key="1">
    <source>
        <dbReference type="PROSITE" id="PS51704"/>
    </source>
</evidence>
<name>A0A9D2CGY3_9FIRM</name>
<dbReference type="SUPFAM" id="SSF51695">
    <property type="entry name" value="PLC-like phosphodiesterases"/>
    <property type="match status" value="1"/>
</dbReference>
<evidence type="ECO:0000313" key="2">
    <source>
        <dbReference type="EMBL" id="HIY78796.1"/>
    </source>
</evidence>
<dbReference type="GO" id="GO:0006629">
    <property type="term" value="P:lipid metabolic process"/>
    <property type="evidence" value="ECO:0007669"/>
    <property type="project" value="InterPro"/>
</dbReference>
<dbReference type="PANTHER" id="PTHR46211">
    <property type="entry name" value="GLYCEROPHOSPHORYL DIESTER PHOSPHODIESTERASE"/>
    <property type="match status" value="1"/>
</dbReference>
<sequence length="240" mass="27091">METIAVKEKRNAKIVAHRGLSGIERENTLPAFAAACNRDYYGIECDVHVTSDKKYVVYHDDDTGRLCDKKVVLEQSDFACLRSLRIKEAGKDNFSGALVIPALEEYLQMLARYGKTAVIELKNAMAKSDIAEIIGICKAVYDLNNIIFISFSYENLVAVRELLPEQKVQYLTCEFDEELIGKLKRYSMDLDIYYTALTEENVKKLHENGIVINCWTCDDPAAAEKLAAWGVDMITSNILQ</sequence>
<dbReference type="Gene3D" id="3.20.20.190">
    <property type="entry name" value="Phosphatidylinositol (PI) phosphodiesterase"/>
    <property type="match status" value="1"/>
</dbReference>
<dbReference type="PANTHER" id="PTHR46211:SF1">
    <property type="entry name" value="GLYCEROPHOSPHODIESTER PHOSPHODIESTERASE, CYTOPLASMIC"/>
    <property type="match status" value="1"/>
</dbReference>
<dbReference type="GO" id="GO:0008081">
    <property type="term" value="F:phosphoric diester hydrolase activity"/>
    <property type="evidence" value="ECO:0007669"/>
    <property type="project" value="InterPro"/>
</dbReference>
<reference evidence="2" key="1">
    <citation type="journal article" date="2021" name="PeerJ">
        <title>Extensive microbial diversity within the chicken gut microbiome revealed by metagenomics and culture.</title>
        <authorList>
            <person name="Gilroy R."/>
            <person name="Ravi A."/>
            <person name="Getino M."/>
            <person name="Pursley I."/>
            <person name="Horton D.L."/>
            <person name="Alikhan N.F."/>
            <person name="Baker D."/>
            <person name="Gharbi K."/>
            <person name="Hall N."/>
            <person name="Watson M."/>
            <person name="Adriaenssens E.M."/>
            <person name="Foster-Nyarko E."/>
            <person name="Jarju S."/>
            <person name="Secka A."/>
            <person name="Antonio M."/>
            <person name="Oren A."/>
            <person name="Chaudhuri R.R."/>
            <person name="La Ragione R."/>
            <person name="Hildebrand F."/>
            <person name="Pallen M.J."/>
        </authorList>
    </citation>
    <scope>NUCLEOTIDE SEQUENCE</scope>
    <source>
        <strain evidence="2">CHK199-9574</strain>
    </source>
</reference>
<evidence type="ECO:0000313" key="3">
    <source>
        <dbReference type="Proteomes" id="UP000824135"/>
    </source>
</evidence>
<dbReference type="EMBL" id="DXCO01000041">
    <property type="protein sequence ID" value="HIY78796.1"/>
    <property type="molecule type" value="Genomic_DNA"/>
</dbReference>
<reference evidence="2" key="2">
    <citation type="submission" date="2021-04" db="EMBL/GenBank/DDBJ databases">
        <authorList>
            <person name="Gilroy R."/>
        </authorList>
    </citation>
    <scope>NUCLEOTIDE SEQUENCE</scope>
    <source>
        <strain evidence="2">CHK199-9574</strain>
    </source>
</reference>
<gene>
    <name evidence="2" type="ORF">H9728_07090</name>
</gene>
<dbReference type="Proteomes" id="UP000824135">
    <property type="component" value="Unassembled WGS sequence"/>
</dbReference>
<proteinExistence type="predicted"/>
<protein>
    <recommendedName>
        <fullName evidence="1">GP-PDE domain-containing protein</fullName>
    </recommendedName>
</protein>
<dbReference type="PROSITE" id="PS51704">
    <property type="entry name" value="GP_PDE"/>
    <property type="match status" value="1"/>
</dbReference>
<dbReference type="Pfam" id="PF03009">
    <property type="entry name" value="GDPD"/>
    <property type="match status" value="1"/>
</dbReference>
<dbReference type="InterPro" id="IPR030395">
    <property type="entry name" value="GP_PDE_dom"/>
</dbReference>
<accession>A0A9D2CGY3</accession>